<dbReference type="PANTHER" id="PTHR30065:SF1">
    <property type="entry name" value="SURFACE PRESENTATION OF ANTIGENS PROTEIN SPAR"/>
    <property type="match status" value="1"/>
</dbReference>
<feature type="transmembrane region" description="Helical" evidence="7">
    <location>
        <begin position="73"/>
        <end position="92"/>
    </location>
</feature>
<keyword evidence="9" id="KW-0966">Cell projection</keyword>
<evidence type="ECO:0000313" key="8">
    <source>
        <dbReference type="EMBL" id="MVB09751.1"/>
    </source>
</evidence>
<dbReference type="Proteomes" id="UP000515909">
    <property type="component" value="Chromosome"/>
</dbReference>
<keyword evidence="10" id="KW-1185">Reference proteome</keyword>
<dbReference type="RefSeq" id="WP_066642847.1">
    <property type="nucleotide sequence ID" value="NZ_CP060286.1"/>
</dbReference>
<dbReference type="PRINTS" id="PR00953">
    <property type="entry name" value="TYPE3IMRPROT"/>
</dbReference>
<feature type="transmembrane region" description="Helical" evidence="7">
    <location>
        <begin position="7"/>
        <end position="28"/>
    </location>
</feature>
<keyword evidence="9" id="KW-0282">Flagellum</keyword>
<keyword evidence="4 7" id="KW-0812">Transmembrane</keyword>
<keyword evidence="6 7" id="KW-0472">Membrane</keyword>
<evidence type="ECO:0000256" key="2">
    <source>
        <dbReference type="ARBA" id="ARBA00009772"/>
    </source>
</evidence>
<sequence>MKLDYNYTLLMLIFLRMSGCIFFNPIIGRRNLPNVVKVGLTMMLTLFAYRLTTDRSIEINSFLVLFFSGLKELLVGFIIGYIIQLFLSVIVMGGEMSDLQVGISMSKVYDPQSDVSMPLSASMLNAMYFLMFFCTNAHLTLIEVFVKLGAVVPYGDGLELGAGLFGGLAALLGQMLIYAVKLSLPMVAVQMIGEIGTGLMMRAVPQIDIFTVEIQLKILIGFLVMLILVPSYASFLERMMTLMFDRISAVYAILA</sequence>
<accession>A0A7G8TFH5</accession>
<evidence type="ECO:0000256" key="7">
    <source>
        <dbReference type="SAM" id="Phobius"/>
    </source>
</evidence>
<dbReference type="Pfam" id="PF01311">
    <property type="entry name" value="Bac_export_1"/>
    <property type="match status" value="1"/>
</dbReference>
<feature type="transmembrane region" description="Helical" evidence="7">
    <location>
        <begin position="216"/>
        <end position="235"/>
    </location>
</feature>
<comment type="subcellular location">
    <subcellularLocation>
        <location evidence="1">Cell membrane</location>
        <topology evidence="1">Multi-pass membrane protein</topology>
    </subcellularLocation>
</comment>
<feature type="transmembrane region" description="Helical" evidence="7">
    <location>
        <begin position="158"/>
        <end position="180"/>
    </location>
</feature>
<dbReference type="InterPro" id="IPR002010">
    <property type="entry name" value="T3SS_IM_R"/>
</dbReference>
<comment type="similarity">
    <text evidence="2">Belongs to the FliR/MopE/SpaR family.</text>
</comment>
<dbReference type="GO" id="GO:0006605">
    <property type="term" value="P:protein targeting"/>
    <property type="evidence" value="ECO:0007669"/>
    <property type="project" value="InterPro"/>
</dbReference>
<keyword evidence="9" id="KW-0969">Cilium</keyword>
<evidence type="ECO:0000313" key="9">
    <source>
        <dbReference type="EMBL" id="QNK42366.1"/>
    </source>
</evidence>
<evidence type="ECO:0000256" key="5">
    <source>
        <dbReference type="ARBA" id="ARBA00022989"/>
    </source>
</evidence>
<keyword evidence="3" id="KW-1003">Cell membrane</keyword>
<reference evidence="9 11" key="2">
    <citation type="submission" date="2020-08" db="EMBL/GenBank/DDBJ databases">
        <title>The isolate Caproiciproducens sp. 7D4C2 produces n-caproate at mildly acidic conditions from hexoses: genome and rBOX comparison with related strains and chain-elongating bacteria.</title>
        <authorList>
            <person name="Esquivel-Elizondo S."/>
            <person name="Bagci C."/>
            <person name="Temovska M."/>
            <person name="Jeon B.S."/>
            <person name="Bessarab I."/>
            <person name="Williams R.B.H."/>
            <person name="Huson D.H."/>
            <person name="Angenent L.T."/>
        </authorList>
    </citation>
    <scope>NUCLEOTIDE SEQUENCE [LARGE SCALE GENOMIC DNA]</scope>
    <source>
        <strain evidence="9 11">7D4C2</strain>
    </source>
</reference>
<evidence type="ECO:0000256" key="3">
    <source>
        <dbReference type="ARBA" id="ARBA00022475"/>
    </source>
</evidence>
<feature type="transmembrane region" description="Helical" evidence="7">
    <location>
        <begin position="186"/>
        <end position="204"/>
    </location>
</feature>
<dbReference type="EMBL" id="VWXL01000014">
    <property type="protein sequence ID" value="MVB09751.1"/>
    <property type="molecule type" value="Genomic_DNA"/>
</dbReference>
<dbReference type="GO" id="GO:0005886">
    <property type="term" value="C:plasma membrane"/>
    <property type="evidence" value="ECO:0007669"/>
    <property type="project" value="UniProtKB-SubCell"/>
</dbReference>
<evidence type="ECO:0000256" key="1">
    <source>
        <dbReference type="ARBA" id="ARBA00004651"/>
    </source>
</evidence>
<protein>
    <submittedName>
        <fullName evidence="8">Bacterial export proteins, family 1</fullName>
    </submittedName>
    <submittedName>
        <fullName evidence="9">Flagellar biosynthetic protein FliR</fullName>
    </submittedName>
</protein>
<evidence type="ECO:0000313" key="11">
    <source>
        <dbReference type="Proteomes" id="UP000515909"/>
    </source>
</evidence>
<organism evidence="8 10">
    <name type="scientific">Caproicibacter fermentans</name>
    <dbReference type="NCBI Taxonomy" id="2576756"/>
    <lineage>
        <taxon>Bacteria</taxon>
        <taxon>Bacillati</taxon>
        <taxon>Bacillota</taxon>
        <taxon>Clostridia</taxon>
        <taxon>Eubacteriales</taxon>
        <taxon>Acutalibacteraceae</taxon>
        <taxon>Caproicibacter</taxon>
    </lineage>
</organism>
<dbReference type="EMBL" id="CP060286">
    <property type="protein sequence ID" value="QNK42366.1"/>
    <property type="molecule type" value="Genomic_DNA"/>
</dbReference>
<feature type="transmembrane region" description="Helical" evidence="7">
    <location>
        <begin position="34"/>
        <end position="52"/>
    </location>
</feature>
<keyword evidence="5 7" id="KW-1133">Transmembrane helix</keyword>
<evidence type="ECO:0000256" key="4">
    <source>
        <dbReference type="ARBA" id="ARBA00022692"/>
    </source>
</evidence>
<reference evidence="8 10" key="1">
    <citation type="submission" date="2019-09" db="EMBL/GenBank/DDBJ databases">
        <title>Genome sequence of Clostridium sp. EA1.</title>
        <authorList>
            <person name="Poehlein A."/>
            <person name="Bengelsdorf F.R."/>
            <person name="Daniel R."/>
        </authorList>
    </citation>
    <scope>NUCLEOTIDE SEQUENCE [LARGE SCALE GENOMIC DNA]</scope>
    <source>
        <strain evidence="8 10">EA1</strain>
    </source>
</reference>
<accession>A0A6N8HVD0</accession>
<gene>
    <name evidence="8" type="ORF">CAFE_04160</name>
    <name evidence="9" type="ORF">HCR03_09235</name>
</gene>
<proteinExistence type="inferred from homology"/>
<feature type="transmembrane region" description="Helical" evidence="7">
    <location>
        <begin position="126"/>
        <end position="146"/>
    </location>
</feature>
<dbReference type="Proteomes" id="UP000469440">
    <property type="component" value="Unassembled WGS sequence"/>
</dbReference>
<evidence type="ECO:0000313" key="10">
    <source>
        <dbReference type="Proteomes" id="UP000469440"/>
    </source>
</evidence>
<dbReference type="AlphaFoldDB" id="A0A6N8HVD0"/>
<name>A0A6N8HVD0_9FIRM</name>
<dbReference type="OrthoDB" id="9807748at2"/>
<dbReference type="KEGG" id="cfem:HCR03_09235"/>
<dbReference type="PANTHER" id="PTHR30065">
    <property type="entry name" value="FLAGELLAR BIOSYNTHETIC PROTEIN FLIR"/>
    <property type="match status" value="1"/>
</dbReference>
<evidence type="ECO:0000256" key="6">
    <source>
        <dbReference type="ARBA" id="ARBA00023136"/>
    </source>
</evidence>